<comment type="caution">
    <text evidence="3">The sequence shown here is derived from an EMBL/GenBank/DDBJ whole genome shotgun (WGS) entry which is preliminary data.</text>
</comment>
<evidence type="ECO:0000313" key="4">
    <source>
        <dbReference type="Proteomes" id="UP000249557"/>
    </source>
</evidence>
<sequence length="119" mass="13633">MAVSAHRCAGSQHKQWKQIKYLHYKFLLCRLLPTEFVVYCQHTYVMVRKQIDDIDKRIGAAIAKKRIALGMTQEDLAGDAGMDRSYLSEIENGHKNISIRMLKKIADALKLKVSNLIDD</sequence>
<dbReference type="Pfam" id="PF01381">
    <property type="entry name" value="HTH_3"/>
    <property type="match status" value="1"/>
</dbReference>
<dbReference type="AlphaFoldDB" id="A0A2W5BC75"/>
<protein>
    <recommendedName>
        <fullName evidence="2">HTH cro/C1-type domain-containing protein</fullName>
    </recommendedName>
</protein>
<dbReference type="Gene3D" id="1.10.260.40">
    <property type="entry name" value="lambda repressor-like DNA-binding domains"/>
    <property type="match status" value="1"/>
</dbReference>
<dbReference type="PROSITE" id="PS50943">
    <property type="entry name" value="HTH_CROC1"/>
    <property type="match status" value="1"/>
</dbReference>
<dbReference type="EMBL" id="QFNK01000377">
    <property type="protein sequence ID" value="PZO78698.1"/>
    <property type="molecule type" value="Genomic_DNA"/>
</dbReference>
<dbReference type="SMART" id="SM00530">
    <property type="entry name" value="HTH_XRE"/>
    <property type="match status" value="1"/>
</dbReference>
<dbReference type="GO" id="GO:0003700">
    <property type="term" value="F:DNA-binding transcription factor activity"/>
    <property type="evidence" value="ECO:0007669"/>
    <property type="project" value="TreeGrafter"/>
</dbReference>
<dbReference type="CDD" id="cd00093">
    <property type="entry name" value="HTH_XRE"/>
    <property type="match status" value="1"/>
</dbReference>
<proteinExistence type="predicted"/>
<keyword evidence="1" id="KW-0238">DNA-binding</keyword>
<dbReference type="InterPro" id="IPR001387">
    <property type="entry name" value="Cro/C1-type_HTH"/>
</dbReference>
<dbReference type="GO" id="GO:0003677">
    <property type="term" value="F:DNA binding"/>
    <property type="evidence" value="ECO:0007669"/>
    <property type="project" value="UniProtKB-KW"/>
</dbReference>
<dbReference type="Proteomes" id="UP000249557">
    <property type="component" value="Unassembled WGS sequence"/>
</dbReference>
<dbReference type="GO" id="GO:0005829">
    <property type="term" value="C:cytosol"/>
    <property type="evidence" value="ECO:0007669"/>
    <property type="project" value="TreeGrafter"/>
</dbReference>
<dbReference type="SUPFAM" id="SSF47413">
    <property type="entry name" value="lambda repressor-like DNA-binding domains"/>
    <property type="match status" value="1"/>
</dbReference>
<dbReference type="InterPro" id="IPR050807">
    <property type="entry name" value="TransReg_Diox_bact_type"/>
</dbReference>
<evidence type="ECO:0000313" key="3">
    <source>
        <dbReference type="EMBL" id="PZO78698.1"/>
    </source>
</evidence>
<reference evidence="3 4" key="1">
    <citation type="submission" date="2017-08" db="EMBL/GenBank/DDBJ databases">
        <title>Infants hospitalized years apart are colonized by the same room-sourced microbial strains.</title>
        <authorList>
            <person name="Brooks B."/>
            <person name="Olm M.R."/>
            <person name="Firek B.A."/>
            <person name="Baker R."/>
            <person name="Thomas B.C."/>
            <person name="Morowitz M.J."/>
            <person name="Banfield J.F."/>
        </authorList>
    </citation>
    <scope>NUCLEOTIDE SEQUENCE [LARGE SCALE GENOMIC DNA]</scope>
    <source>
        <strain evidence="3">S2_018_000_R2_104</strain>
    </source>
</reference>
<dbReference type="PANTHER" id="PTHR46797:SF1">
    <property type="entry name" value="METHYLPHOSPHONATE SYNTHASE"/>
    <property type="match status" value="1"/>
</dbReference>
<name>A0A2W5BC75_9BACT</name>
<organism evidence="3 4">
    <name type="scientific">Micavibrio aeruginosavorus</name>
    <dbReference type="NCBI Taxonomy" id="349221"/>
    <lineage>
        <taxon>Bacteria</taxon>
        <taxon>Pseudomonadati</taxon>
        <taxon>Bdellovibrionota</taxon>
        <taxon>Bdellovibrionia</taxon>
        <taxon>Bdellovibrionales</taxon>
        <taxon>Pseudobdellovibrionaceae</taxon>
        <taxon>Micavibrio</taxon>
    </lineage>
</organism>
<evidence type="ECO:0000256" key="1">
    <source>
        <dbReference type="ARBA" id="ARBA00023125"/>
    </source>
</evidence>
<evidence type="ECO:0000259" key="2">
    <source>
        <dbReference type="PROSITE" id="PS50943"/>
    </source>
</evidence>
<gene>
    <name evidence="3" type="ORF">DI626_11840</name>
</gene>
<dbReference type="PANTHER" id="PTHR46797">
    <property type="entry name" value="HTH-TYPE TRANSCRIPTIONAL REGULATOR"/>
    <property type="match status" value="1"/>
</dbReference>
<accession>A0A2W5BC75</accession>
<dbReference type="InterPro" id="IPR010982">
    <property type="entry name" value="Lambda_DNA-bd_dom_sf"/>
</dbReference>
<feature type="domain" description="HTH cro/C1-type" evidence="2">
    <location>
        <begin position="62"/>
        <end position="116"/>
    </location>
</feature>